<name>A0A8C4W6H6_9SAUR</name>
<organism evidence="1 2">
    <name type="scientific">Gopherus evgoodei</name>
    <name type="common">Goodes thornscrub tortoise</name>
    <dbReference type="NCBI Taxonomy" id="1825980"/>
    <lineage>
        <taxon>Eukaryota</taxon>
        <taxon>Metazoa</taxon>
        <taxon>Chordata</taxon>
        <taxon>Craniata</taxon>
        <taxon>Vertebrata</taxon>
        <taxon>Euteleostomi</taxon>
        <taxon>Archelosauria</taxon>
        <taxon>Testudinata</taxon>
        <taxon>Testudines</taxon>
        <taxon>Cryptodira</taxon>
        <taxon>Durocryptodira</taxon>
        <taxon>Testudinoidea</taxon>
        <taxon>Testudinidae</taxon>
        <taxon>Gopherus</taxon>
    </lineage>
</organism>
<reference evidence="1" key="2">
    <citation type="submission" date="2025-09" db="UniProtKB">
        <authorList>
            <consortium name="Ensembl"/>
        </authorList>
    </citation>
    <scope>IDENTIFICATION</scope>
</reference>
<proteinExistence type="predicted"/>
<dbReference type="OrthoDB" id="277802at2759"/>
<sequence length="85" mass="9707">MPPWTASQNQQVSDNPSNNIVLLNNLPEETNEVMLSMLINQSPGLIIVHSVPGRQHFICEQAERRYSPRIDEHINSCMKVTHTQK</sequence>
<dbReference type="Ensembl" id="ENSGEVT00005009942.1">
    <property type="protein sequence ID" value="ENSGEVP00005009485.1"/>
    <property type="gene ID" value="ENSGEVG00005006736.1"/>
</dbReference>
<dbReference type="GeneTree" id="ENSGT01050000246680"/>
<reference evidence="1" key="1">
    <citation type="submission" date="2025-08" db="UniProtKB">
        <authorList>
            <consortium name="Ensembl"/>
        </authorList>
    </citation>
    <scope>IDENTIFICATION</scope>
</reference>
<dbReference type="AlphaFoldDB" id="A0A8C4W6H6"/>
<protein>
    <submittedName>
        <fullName evidence="1">Uncharacterized protein</fullName>
    </submittedName>
</protein>
<dbReference type="Proteomes" id="UP000694390">
    <property type="component" value="Unassembled WGS sequence"/>
</dbReference>
<accession>A0A8C4W6H6</accession>
<evidence type="ECO:0000313" key="2">
    <source>
        <dbReference type="Proteomes" id="UP000694390"/>
    </source>
</evidence>
<evidence type="ECO:0000313" key="1">
    <source>
        <dbReference type="Ensembl" id="ENSGEVP00005009485.1"/>
    </source>
</evidence>
<keyword evidence="2" id="KW-1185">Reference proteome</keyword>